<reference evidence="2" key="1">
    <citation type="submission" date="2018-05" db="EMBL/GenBank/DDBJ databases">
        <authorList>
            <person name="Lanie J.A."/>
            <person name="Ng W.-L."/>
            <person name="Kazmierczak K.M."/>
            <person name="Andrzejewski T.M."/>
            <person name="Davidsen T.M."/>
            <person name="Wayne K.J."/>
            <person name="Tettelin H."/>
            <person name="Glass J.I."/>
            <person name="Rusch D."/>
            <person name="Podicherti R."/>
            <person name="Tsui H.-C.T."/>
            <person name="Winkler M.E."/>
        </authorList>
    </citation>
    <scope>NUCLEOTIDE SEQUENCE</scope>
</reference>
<dbReference type="GO" id="GO:0016787">
    <property type="term" value="F:hydrolase activity"/>
    <property type="evidence" value="ECO:0007669"/>
    <property type="project" value="InterPro"/>
</dbReference>
<dbReference type="EMBL" id="UINC01000778">
    <property type="protein sequence ID" value="SUZ61088.1"/>
    <property type="molecule type" value="Genomic_DNA"/>
</dbReference>
<sequence>MGVDALAGYQIGDFEHGGTTRTVLRTGTGPAVIVISEMPGITPRVAEFGRRVAAIGCTAVLPSLFGTPGRRPTFGYSLRTLTGGCVSREFTAFMRRRTSPVTDWLRALAAFEHGRCGGPGVGAIGMCFTGGFALGMMVDDRMLAPVLSQPSLPLPFGARRRRSVGISDRDLEVVRERVDEGVCVLGLRFSEDGMAPAERFERLREELGDGFIGVELDNSLGNPWYISKRAHSVLTEEFVDEPGHPTREALDRVLNHLTERLLV</sequence>
<proteinExistence type="predicted"/>
<accession>A0A381P4E4</accession>
<dbReference type="AlphaFoldDB" id="A0A381P4E4"/>
<dbReference type="SUPFAM" id="SSF53474">
    <property type="entry name" value="alpha/beta-Hydrolases"/>
    <property type="match status" value="1"/>
</dbReference>
<evidence type="ECO:0000259" key="1">
    <source>
        <dbReference type="Pfam" id="PF01738"/>
    </source>
</evidence>
<dbReference type="Pfam" id="PF01738">
    <property type="entry name" value="DLH"/>
    <property type="match status" value="1"/>
</dbReference>
<dbReference type="Gene3D" id="3.40.50.1820">
    <property type="entry name" value="alpha/beta hydrolase"/>
    <property type="match status" value="1"/>
</dbReference>
<gene>
    <name evidence="2" type="ORF">METZ01_LOCUS13942</name>
</gene>
<organism evidence="2">
    <name type="scientific">marine metagenome</name>
    <dbReference type="NCBI Taxonomy" id="408172"/>
    <lineage>
        <taxon>unclassified sequences</taxon>
        <taxon>metagenomes</taxon>
        <taxon>ecological metagenomes</taxon>
    </lineage>
</organism>
<feature type="domain" description="Dienelactone hydrolase" evidence="1">
    <location>
        <begin position="29"/>
        <end position="142"/>
    </location>
</feature>
<dbReference type="InterPro" id="IPR002925">
    <property type="entry name" value="Dienelactn_hydro"/>
</dbReference>
<name>A0A381P4E4_9ZZZZ</name>
<dbReference type="InterPro" id="IPR029058">
    <property type="entry name" value="AB_hydrolase_fold"/>
</dbReference>
<evidence type="ECO:0000313" key="2">
    <source>
        <dbReference type="EMBL" id="SUZ61088.1"/>
    </source>
</evidence>
<protein>
    <recommendedName>
        <fullName evidence="1">Dienelactone hydrolase domain-containing protein</fullName>
    </recommendedName>
</protein>